<evidence type="ECO:0000256" key="3">
    <source>
        <dbReference type="ARBA" id="ARBA00023015"/>
    </source>
</evidence>
<keyword evidence="2" id="KW-0902">Two-component regulatory system</keyword>
<keyword evidence="4 7" id="KW-0238">DNA-binding</keyword>
<dbReference type="KEGG" id="nwl:NWFMUON74_21370"/>
<dbReference type="PANTHER" id="PTHR48111:SF21">
    <property type="entry name" value="DNA-BINDING DUAL MASTER TRANSCRIPTIONAL REGULATOR RPAA"/>
    <property type="match status" value="1"/>
</dbReference>
<dbReference type="GO" id="GO:0005829">
    <property type="term" value="C:cytosol"/>
    <property type="evidence" value="ECO:0007669"/>
    <property type="project" value="TreeGrafter"/>
</dbReference>
<dbReference type="AlphaFoldDB" id="A0A7G1KGW3"/>
<name>A0A7G1KGW3_9NOCA</name>
<organism evidence="10 11">
    <name type="scientific">Nocardia wallacei</name>
    <dbReference type="NCBI Taxonomy" id="480035"/>
    <lineage>
        <taxon>Bacteria</taxon>
        <taxon>Bacillati</taxon>
        <taxon>Actinomycetota</taxon>
        <taxon>Actinomycetes</taxon>
        <taxon>Mycobacteriales</taxon>
        <taxon>Nocardiaceae</taxon>
        <taxon>Nocardia</taxon>
    </lineage>
</organism>
<dbReference type="SMART" id="SM00448">
    <property type="entry name" value="REC"/>
    <property type="match status" value="1"/>
</dbReference>
<dbReference type="InterPro" id="IPR001789">
    <property type="entry name" value="Sig_transdc_resp-reg_receiver"/>
</dbReference>
<dbReference type="Gene3D" id="6.10.250.690">
    <property type="match status" value="1"/>
</dbReference>
<keyword evidence="11" id="KW-1185">Reference proteome</keyword>
<evidence type="ECO:0000256" key="5">
    <source>
        <dbReference type="ARBA" id="ARBA00023163"/>
    </source>
</evidence>
<keyword evidence="3" id="KW-0805">Transcription regulation</keyword>
<evidence type="ECO:0000259" key="8">
    <source>
        <dbReference type="PROSITE" id="PS50110"/>
    </source>
</evidence>
<dbReference type="RefSeq" id="WP_187687636.1">
    <property type="nucleotide sequence ID" value="NZ_AP023396.1"/>
</dbReference>
<keyword evidence="5" id="KW-0804">Transcription</keyword>
<dbReference type="PROSITE" id="PS50110">
    <property type="entry name" value="RESPONSE_REGULATORY"/>
    <property type="match status" value="1"/>
</dbReference>
<evidence type="ECO:0000259" key="9">
    <source>
        <dbReference type="PROSITE" id="PS51755"/>
    </source>
</evidence>
<dbReference type="Pfam" id="PF00486">
    <property type="entry name" value="Trans_reg_C"/>
    <property type="match status" value="1"/>
</dbReference>
<evidence type="ECO:0000313" key="10">
    <source>
        <dbReference type="EMBL" id="BCK54365.1"/>
    </source>
</evidence>
<accession>A0A7G1KGW3</accession>
<dbReference type="InterPro" id="IPR011006">
    <property type="entry name" value="CheY-like_superfamily"/>
</dbReference>
<feature type="domain" description="Response regulatory" evidence="8">
    <location>
        <begin position="4"/>
        <end position="118"/>
    </location>
</feature>
<gene>
    <name evidence="10" type="primary">regX</name>
    <name evidence="10" type="ORF">NWFMUON74_21370</name>
</gene>
<evidence type="ECO:0000256" key="6">
    <source>
        <dbReference type="PROSITE-ProRule" id="PRU00169"/>
    </source>
</evidence>
<dbReference type="PANTHER" id="PTHR48111">
    <property type="entry name" value="REGULATOR OF RPOS"/>
    <property type="match status" value="1"/>
</dbReference>
<dbReference type="CDD" id="cd17574">
    <property type="entry name" value="REC_OmpR"/>
    <property type="match status" value="1"/>
</dbReference>
<dbReference type="SUPFAM" id="SSF46894">
    <property type="entry name" value="C-terminal effector domain of the bipartite response regulators"/>
    <property type="match status" value="1"/>
</dbReference>
<feature type="domain" description="OmpR/PhoB-type" evidence="9">
    <location>
        <begin position="136"/>
        <end position="238"/>
    </location>
</feature>
<reference evidence="10 11" key="1">
    <citation type="submission" date="2020-08" db="EMBL/GenBank/DDBJ databases">
        <title>Genome Sequencing of Nocardia wallacei strain FMUON74 and assembly.</title>
        <authorList>
            <person name="Toyokawa M."/>
            <person name="Uesaka K."/>
        </authorList>
    </citation>
    <scope>NUCLEOTIDE SEQUENCE [LARGE SCALE GENOMIC DNA]</scope>
    <source>
        <strain evidence="10 11">FMUON74</strain>
    </source>
</reference>
<proteinExistence type="predicted"/>
<feature type="modified residue" description="4-aspartylphosphate" evidence="6">
    <location>
        <position position="54"/>
    </location>
</feature>
<dbReference type="PROSITE" id="PS51755">
    <property type="entry name" value="OMPR_PHOB"/>
    <property type="match status" value="1"/>
</dbReference>
<evidence type="ECO:0000256" key="2">
    <source>
        <dbReference type="ARBA" id="ARBA00023012"/>
    </source>
</evidence>
<dbReference type="InterPro" id="IPR001867">
    <property type="entry name" value="OmpR/PhoB-type_DNA-bd"/>
</dbReference>
<dbReference type="CDD" id="cd00383">
    <property type="entry name" value="trans_reg_C"/>
    <property type="match status" value="1"/>
</dbReference>
<dbReference type="InterPro" id="IPR036388">
    <property type="entry name" value="WH-like_DNA-bd_sf"/>
</dbReference>
<keyword evidence="1 6" id="KW-0597">Phosphoprotein</keyword>
<dbReference type="SMART" id="SM00862">
    <property type="entry name" value="Trans_reg_C"/>
    <property type="match status" value="1"/>
</dbReference>
<dbReference type="InterPro" id="IPR039420">
    <property type="entry name" value="WalR-like"/>
</dbReference>
<dbReference type="GO" id="GO:0000976">
    <property type="term" value="F:transcription cis-regulatory region binding"/>
    <property type="evidence" value="ECO:0007669"/>
    <property type="project" value="TreeGrafter"/>
</dbReference>
<dbReference type="SUPFAM" id="SSF52172">
    <property type="entry name" value="CheY-like"/>
    <property type="match status" value="1"/>
</dbReference>
<evidence type="ECO:0000256" key="1">
    <source>
        <dbReference type="ARBA" id="ARBA00022553"/>
    </source>
</evidence>
<dbReference type="Gene3D" id="3.40.50.2300">
    <property type="match status" value="1"/>
</dbReference>
<dbReference type="InterPro" id="IPR016032">
    <property type="entry name" value="Sig_transdc_resp-reg_C-effctor"/>
</dbReference>
<dbReference type="GO" id="GO:0000156">
    <property type="term" value="F:phosphorelay response regulator activity"/>
    <property type="evidence" value="ECO:0007669"/>
    <property type="project" value="TreeGrafter"/>
</dbReference>
<evidence type="ECO:0000256" key="4">
    <source>
        <dbReference type="ARBA" id="ARBA00023125"/>
    </source>
</evidence>
<dbReference type="Proteomes" id="UP000516173">
    <property type="component" value="Chromosome"/>
</dbReference>
<evidence type="ECO:0000313" key="11">
    <source>
        <dbReference type="Proteomes" id="UP000516173"/>
    </source>
</evidence>
<dbReference type="GO" id="GO:0006355">
    <property type="term" value="P:regulation of DNA-templated transcription"/>
    <property type="evidence" value="ECO:0007669"/>
    <property type="project" value="InterPro"/>
</dbReference>
<feature type="DNA-binding region" description="OmpR/PhoB-type" evidence="7">
    <location>
        <begin position="136"/>
        <end position="238"/>
    </location>
</feature>
<dbReference type="Pfam" id="PF00072">
    <property type="entry name" value="Response_reg"/>
    <property type="match status" value="1"/>
</dbReference>
<dbReference type="GeneID" id="80346697"/>
<dbReference type="GO" id="GO:0032993">
    <property type="term" value="C:protein-DNA complex"/>
    <property type="evidence" value="ECO:0007669"/>
    <property type="project" value="TreeGrafter"/>
</dbReference>
<dbReference type="EMBL" id="AP023396">
    <property type="protein sequence ID" value="BCK54365.1"/>
    <property type="molecule type" value="Genomic_DNA"/>
</dbReference>
<evidence type="ECO:0000256" key="7">
    <source>
        <dbReference type="PROSITE-ProRule" id="PRU01091"/>
    </source>
</evidence>
<dbReference type="FunFam" id="1.10.10.10:FF:000018">
    <property type="entry name" value="DNA-binding response regulator ResD"/>
    <property type="match status" value="1"/>
</dbReference>
<dbReference type="Gene3D" id="1.10.10.10">
    <property type="entry name" value="Winged helix-like DNA-binding domain superfamily/Winged helix DNA-binding domain"/>
    <property type="match status" value="1"/>
</dbReference>
<sequence length="240" mass="27188">MSANLMIVEDDDRVRSALRLAMEDEGYDVEEAEEAEDALEHLRDNGAPDVMIVDLMLGEMDGFSCIREIRRDHDVPIIVVSARDDTHDVVAALEAGADDFVTKPFEIKEITARMRALRRRAQQFAEPDPEPAAPEEMVLDADPDEPLVLSVDGGTVRRGDEELHLTLTEFRLLCELAETPGRVLSRSVLLERVWDRGFFGDERIVDVHVRRLRTKIERDPSEPCLVVTVRGLGYRLDVQR</sequence>
<protein>
    <submittedName>
        <fullName evidence="10">DNA-binding response regulator</fullName>
    </submittedName>
</protein>